<comment type="caution">
    <text evidence="3">The sequence shown here is derived from an EMBL/GenBank/DDBJ whole genome shotgun (WGS) entry which is preliminary data.</text>
</comment>
<gene>
    <name evidence="3" type="ORF">GCM10023188_19590</name>
</gene>
<dbReference type="RefSeq" id="WP_345158683.1">
    <property type="nucleotide sequence ID" value="NZ_BAABHC010000010.1"/>
</dbReference>
<dbReference type="EMBL" id="BAABHC010000010">
    <property type="protein sequence ID" value="GAA4431746.1"/>
    <property type="molecule type" value="Genomic_DNA"/>
</dbReference>
<dbReference type="Gene3D" id="2.60.120.560">
    <property type="entry name" value="Exo-inulinase, domain 1"/>
    <property type="match status" value="1"/>
</dbReference>
<organism evidence="3 4">
    <name type="scientific">Pontibacter saemangeumensis</name>
    <dbReference type="NCBI Taxonomy" id="1084525"/>
    <lineage>
        <taxon>Bacteria</taxon>
        <taxon>Pseudomonadati</taxon>
        <taxon>Bacteroidota</taxon>
        <taxon>Cytophagia</taxon>
        <taxon>Cytophagales</taxon>
        <taxon>Hymenobacteraceae</taxon>
        <taxon>Pontibacter</taxon>
    </lineage>
</organism>
<feature type="signal peptide" evidence="1">
    <location>
        <begin position="1"/>
        <end position="23"/>
    </location>
</feature>
<evidence type="ECO:0000313" key="3">
    <source>
        <dbReference type="EMBL" id="GAA4431746.1"/>
    </source>
</evidence>
<sequence length="425" mass="47320">MRKLTGLLSLFALSILAFKPADYKTVANLAYDDGWVELINGKDFTGWKATENTSTWSVTDGLFQADGKVSHLFYEGEHLKDGFKNFELEVQVKTFKLANTGVYFHTRYQEKGWPNSGMEIQVNNTHIGEGDYIELKKTASLYGVRNVYKAFGRDGEWMTVKARVESNRVQIWLNGMKTVDYLQPEKTFSAVKRLGKGTFALQGHDSLSKMQFKSFRVRRLPDDARSSLAAPVLGAWHDSLVVLQGRQFAFIDLNPKTTLSAKELADYFYTTGINVSLVRNPASAKELAAAKSLPLFTGIKVNATNQATAQSSAADYIVGESTDLKTAQALLGGNKINIWSDKGRTLNNRMAAELLDLAKQNNIAIEIDNVSHSPSLEIIKMAKAKGCKFTFAGLVPASNMQKSMYVMEAIKEADLTYKDLYIPKW</sequence>
<dbReference type="InterPro" id="IPR010496">
    <property type="entry name" value="AL/BT2_dom"/>
</dbReference>
<feature type="chain" id="PRO_5046415037" description="3-keto-alpha-glucoside-1,2-lyase/3-keto-2-hydroxy-glucal hydratase domain-containing protein" evidence="1">
    <location>
        <begin position="24"/>
        <end position="425"/>
    </location>
</feature>
<evidence type="ECO:0000256" key="1">
    <source>
        <dbReference type="SAM" id="SignalP"/>
    </source>
</evidence>
<evidence type="ECO:0000259" key="2">
    <source>
        <dbReference type="Pfam" id="PF06439"/>
    </source>
</evidence>
<reference evidence="4" key="1">
    <citation type="journal article" date="2019" name="Int. J. Syst. Evol. Microbiol.">
        <title>The Global Catalogue of Microorganisms (GCM) 10K type strain sequencing project: providing services to taxonomists for standard genome sequencing and annotation.</title>
        <authorList>
            <consortium name="The Broad Institute Genomics Platform"/>
            <consortium name="The Broad Institute Genome Sequencing Center for Infectious Disease"/>
            <person name="Wu L."/>
            <person name="Ma J."/>
        </authorList>
    </citation>
    <scope>NUCLEOTIDE SEQUENCE [LARGE SCALE GENOMIC DNA]</scope>
    <source>
        <strain evidence="4">JCM 17926</strain>
    </source>
</reference>
<accession>A0ABP8LMS8</accession>
<name>A0ABP8LMS8_9BACT</name>
<keyword evidence="1" id="KW-0732">Signal</keyword>
<proteinExistence type="predicted"/>
<dbReference type="Proteomes" id="UP001500552">
    <property type="component" value="Unassembled WGS sequence"/>
</dbReference>
<feature type="domain" description="3-keto-alpha-glucoside-1,2-lyase/3-keto-2-hydroxy-glucal hydratase" evidence="2">
    <location>
        <begin position="34"/>
        <end position="218"/>
    </location>
</feature>
<evidence type="ECO:0000313" key="4">
    <source>
        <dbReference type="Proteomes" id="UP001500552"/>
    </source>
</evidence>
<keyword evidence="4" id="KW-1185">Reference proteome</keyword>
<protein>
    <recommendedName>
        <fullName evidence="2">3-keto-alpha-glucoside-1,2-lyase/3-keto-2-hydroxy-glucal hydratase domain-containing protein</fullName>
    </recommendedName>
</protein>
<dbReference type="Pfam" id="PF06439">
    <property type="entry name" value="3keto-disac_hyd"/>
    <property type="match status" value="1"/>
</dbReference>